<protein>
    <submittedName>
        <fullName evidence="1 2">Uncharacterized protein</fullName>
    </submittedName>
</protein>
<evidence type="ECO:0000313" key="3">
    <source>
        <dbReference type="Proteomes" id="UP000002051"/>
    </source>
</evidence>
<dbReference type="AlphaFoldDB" id="A0A072TKJ0"/>
<dbReference type="HOGENOM" id="CLU_3109481_0_0_1"/>
<name>A0A072TKJ0_MEDTR</name>
<reference evidence="2" key="3">
    <citation type="submission" date="2015-04" db="UniProtKB">
        <authorList>
            <consortium name="EnsemblPlants"/>
        </authorList>
    </citation>
    <scope>IDENTIFICATION</scope>
    <source>
        <strain evidence="2">cv. Jemalong A17</strain>
    </source>
</reference>
<evidence type="ECO:0000313" key="1">
    <source>
        <dbReference type="EMBL" id="KEH17937.1"/>
    </source>
</evidence>
<organism evidence="1 3">
    <name type="scientific">Medicago truncatula</name>
    <name type="common">Barrel medic</name>
    <name type="synonym">Medicago tribuloides</name>
    <dbReference type="NCBI Taxonomy" id="3880"/>
    <lineage>
        <taxon>Eukaryota</taxon>
        <taxon>Viridiplantae</taxon>
        <taxon>Streptophyta</taxon>
        <taxon>Embryophyta</taxon>
        <taxon>Tracheophyta</taxon>
        <taxon>Spermatophyta</taxon>
        <taxon>Magnoliopsida</taxon>
        <taxon>eudicotyledons</taxon>
        <taxon>Gunneridae</taxon>
        <taxon>Pentapetalae</taxon>
        <taxon>rosids</taxon>
        <taxon>fabids</taxon>
        <taxon>Fabales</taxon>
        <taxon>Fabaceae</taxon>
        <taxon>Papilionoideae</taxon>
        <taxon>50 kb inversion clade</taxon>
        <taxon>NPAAA clade</taxon>
        <taxon>Hologalegina</taxon>
        <taxon>IRL clade</taxon>
        <taxon>Trifolieae</taxon>
        <taxon>Medicago</taxon>
    </lineage>
</organism>
<reference evidence="1 3" key="2">
    <citation type="journal article" date="2014" name="BMC Genomics">
        <title>An improved genome release (version Mt4.0) for the model legume Medicago truncatula.</title>
        <authorList>
            <person name="Tang H."/>
            <person name="Krishnakumar V."/>
            <person name="Bidwell S."/>
            <person name="Rosen B."/>
            <person name="Chan A."/>
            <person name="Zhou S."/>
            <person name="Gentzbittel L."/>
            <person name="Childs K.L."/>
            <person name="Yandell M."/>
            <person name="Gundlach H."/>
            <person name="Mayer K.F."/>
            <person name="Schwartz D.C."/>
            <person name="Town C.D."/>
        </authorList>
    </citation>
    <scope>GENOME REANNOTATION</scope>
    <source>
        <strain evidence="1">A17</strain>
        <strain evidence="2 3">cv. Jemalong A17</strain>
    </source>
</reference>
<evidence type="ECO:0000313" key="2">
    <source>
        <dbReference type="EnsemblPlants" id="KEH17937"/>
    </source>
</evidence>
<accession>A0A072TKJ0</accession>
<gene>
    <name evidence="1" type="ordered locus">MTR_8g007495</name>
</gene>
<reference evidence="1 3" key="1">
    <citation type="journal article" date="2011" name="Nature">
        <title>The Medicago genome provides insight into the evolution of rhizobial symbioses.</title>
        <authorList>
            <person name="Young N.D."/>
            <person name="Debelle F."/>
            <person name="Oldroyd G.E."/>
            <person name="Geurts R."/>
            <person name="Cannon S.B."/>
            <person name="Udvardi M.K."/>
            <person name="Benedito V.A."/>
            <person name="Mayer K.F."/>
            <person name="Gouzy J."/>
            <person name="Schoof H."/>
            <person name="Van de Peer Y."/>
            <person name="Proost S."/>
            <person name="Cook D.R."/>
            <person name="Meyers B.C."/>
            <person name="Spannagl M."/>
            <person name="Cheung F."/>
            <person name="De Mita S."/>
            <person name="Krishnakumar V."/>
            <person name="Gundlach H."/>
            <person name="Zhou S."/>
            <person name="Mudge J."/>
            <person name="Bharti A.K."/>
            <person name="Murray J.D."/>
            <person name="Naoumkina M.A."/>
            <person name="Rosen B."/>
            <person name="Silverstein K.A."/>
            <person name="Tang H."/>
            <person name="Rombauts S."/>
            <person name="Zhao P.X."/>
            <person name="Zhou P."/>
            <person name="Barbe V."/>
            <person name="Bardou P."/>
            <person name="Bechner M."/>
            <person name="Bellec A."/>
            <person name="Berger A."/>
            <person name="Berges H."/>
            <person name="Bidwell S."/>
            <person name="Bisseling T."/>
            <person name="Choisne N."/>
            <person name="Couloux A."/>
            <person name="Denny R."/>
            <person name="Deshpande S."/>
            <person name="Dai X."/>
            <person name="Doyle J.J."/>
            <person name="Dudez A.M."/>
            <person name="Farmer A.D."/>
            <person name="Fouteau S."/>
            <person name="Franken C."/>
            <person name="Gibelin C."/>
            <person name="Gish J."/>
            <person name="Goldstein S."/>
            <person name="Gonzalez A.J."/>
            <person name="Green P.J."/>
            <person name="Hallab A."/>
            <person name="Hartog M."/>
            <person name="Hua A."/>
            <person name="Humphray S.J."/>
            <person name="Jeong D.H."/>
            <person name="Jing Y."/>
            <person name="Jocker A."/>
            <person name="Kenton S.M."/>
            <person name="Kim D.J."/>
            <person name="Klee K."/>
            <person name="Lai H."/>
            <person name="Lang C."/>
            <person name="Lin S."/>
            <person name="Macmil S.L."/>
            <person name="Magdelenat G."/>
            <person name="Matthews L."/>
            <person name="McCorrison J."/>
            <person name="Monaghan E.L."/>
            <person name="Mun J.H."/>
            <person name="Najar F.Z."/>
            <person name="Nicholson C."/>
            <person name="Noirot C."/>
            <person name="O'Bleness M."/>
            <person name="Paule C.R."/>
            <person name="Poulain J."/>
            <person name="Prion F."/>
            <person name="Qin B."/>
            <person name="Qu C."/>
            <person name="Retzel E.F."/>
            <person name="Riddle C."/>
            <person name="Sallet E."/>
            <person name="Samain S."/>
            <person name="Samson N."/>
            <person name="Sanders I."/>
            <person name="Saurat O."/>
            <person name="Scarpelli C."/>
            <person name="Schiex T."/>
            <person name="Segurens B."/>
            <person name="Severin A.J."/>
            <person name="Sherrier D.J."/>
            <person name="Shi R."/>
            <person name="Sims S."/>
            <person name="Singer S.R."/>
            <person name="Sinharoy S."/>
            <person name="Sterck L."/>
            <person name="Viollet A."/>
            <person name="Wang B.B."/>
            <person name="Wang K."/>
            <person name="Wang M."/>
            <person name="Wang X."/>
            <person name="Warfsmann J."/>
            <person name="Weissenbach J."/>
            <person name="White D.D."/>
            <person name="White J.D."/>
            <person name="Wiley G.B."/>
            <person name="Wincker P."/>
            <person name="Xing Y."/>
            <person name="Yang L."/>
            <person name="Yao Z."/>
            <person name="Ying F."/>
            <person name="Zhai J."/>
            <person name="Zhou L."/>
            <person name="Zuber A."/>
            <person name="Denarie J."/>
            <person name="Dixon R.A."/>
            <person name="May G.D."/>
            <person name="Schwartz D.C."/>
            <person name="Rogers J."/>
            <person name="Quetier F."/>
            <person name="Town C.D."/>
            <person name="Roe B.A."/>
        </authorList>
    </citation>
    <scope>NUCLEOTIDE SEQUENCE [LARGE SCALE GENOMIC DNA]</scope>
    <source>
        <strain evidence="1">A17</strain>
        <strain evidence="2 3">cv. Jemalong A17</strain>
    </source>
</reference>
<sequence>MSSAPIRIGTDQLPDPPIIDGITIKKIIKKAYSNGKIPNLHHLISSTPTVD</sequence>
<keyword evidence="3" id="KW-1185">Reference proteome</keyword>
<dbReference type="EMBL" id="CM001224">
    <property type="protein sequence ID" value="KEH17937.1"/>
    <property type="molecule type" value="Genomic_DNA"/>
</dbReference>
<dbReference type="EnsemblPlants" id="KEH17937">
    <property type="protein sequence ID" value="KEH17937"/>
    <property type="gene ID" value="MTR_8g007495"/>
</dbReference>
<proteinExistence type="predicted"/>
<dbReference type="Proteomes" id="UP000002051">
    <property type="component" value="Chromosome 8"/>
</dbReference>